<dbReference type="InterPro" id="IPR003599">
    <property type="entry name" value="Ig_sub"/>
</dbReference>
<dbReference type="FunFam" id="2.60.40.10:FF:000142">
    <property type="entry name" value="V-set domain-containing T-cell activation inhibitor 1"/>
    <property type="match status" value="1"/>
</dbReference>
<evidence type="ECO:0000256" key="4">
    <source>
        <dbReference type="ARBA" id="ARBA00023157"/>
    </source>
</evidence>
<evidence type="ECO:0000256" key="5">
    <source>
        <dbReference type="ARBA" id="ARBA00023180"/>
    </source>
</evidence>
<reference evidence="9" key="3">
    <citation type="submission" date="2025-09" db="UniProtKB">
        <authorList>
            <consortium name="Ensembl"/>
        </authorList>
    </citation>
    <scope>IDENTIFICATION</scope>
</reference>
<dbReference type="Gene3D" id="2.60.40.10">
    <property type="entry name" value="Immunoglobulins"/>
    <property type="match status" value="1"/>
</dbReference>
<evidence type="ECO:0000256" key="2">
    <source>
        <dbReference type="ARBA" id="ARBA00022729"/>
    </source>
</evidence>
<dbReference type="PROSITE" id="PS50835">
    <property type="entry name" value="IG_LIKE"/>
    <property type="match status" value="1"/>
</dbReference>
<keyword evidence="10" id="KW-1185">Reference proteome</keyword>
<dbReference type="Proteomes" id="UP000472265">
    <property type="component" value="Chromosome 10"/>
</dbReference>
<keyword evidence="4" id="KW-1015">Disulfide bond</keyword>
<keyword evidence="2 7" id="KW-0732">Signal</keyword>
<proteinExistence type="predicted"/>
<dbReference type="GeneTree" id="ENSGT01050000244843"/>
<evidence type="ECO:0000259" key="8">
    <source>
        <dbReference type="PROSITE" id="PS50835"/>
    </source>
</evidence>
<dbReference type="InterPro" id="IPR036179">
    <property type="entry name" value="Ig-like_dom_sf"/>
</dbReference>
<dbReference type="GO" id="GO:0050852">
    <property type="term" value="P:T cell receptor signaling pathway"/>
    <property type="evidence" value="ECO:0007669"/>
    <property type="project" value="TreeGrafter"/>
</dbReference>
<dbReference type="InterPro" id="IPR007110">
    <property type="entry name" value="Ig-like_dom"/>
</dbReference>
<organism evidence="9 10">
    <name type="scientific">Sparus aurata</name>
    <name type="common">Gilthead sea bream</name>
    <dbReference type="NCBI Taxonomy" id="8175"/>
    <lineage>
        <taxon>Eukaryota</taxon>
        <taxon>Metazoa</taxon>
        <taxon>Chordata</taxon>
        <taxon>Craniata</taxon>
        <taxon>Vertebrata</taxon>
        <taxon>Euteleostomi</taxon>
        <taxon>Actinopterygii</taxon>
        <taxon>Neopterygii</taxon>
        <taxon>Teleostei</taxon>
        <taxon>Neoteleostei</taxon>
        <taxon>Acanthomorphata</taxon>
        <taxon>Eupercaria</taxon>
        <taxon>Spariformes</taxon>
        <taxon>Sparidae</taxon>
        <taxon>Sparus</taxon>
    </lineage>
</organism>
<dbReference type="GO" id="GO:0005102">
    <property type="term" value="F:signaling receptor binding"/>
    <property type="evidence" value="ECO:0007669"/>
    <property type="project" value="TreeGrafter"/>
</dbReference>
<dbReference type="InterPro" id="IPR013106">
    <property type="entry name" value="Ig_V-set"/>
</dbReference>
<dbReference type="SMART" id="SM00409">
    <property type="entry name" value="IG"/>
    <property type="match status" value="1"/>
</dbReference>
<dbReference type="SUPFAM" id="SSF48726">
    <property type="entry name" value="Immunoglobulin"/>
    <property type="match status" value="1"/>
</dbReference>
<dbReference type="GO" id="GO:0009897">
    <property type="term" value="C:external side of plasma membrane"/>
    <property type="evidence" value="ECO:0007669"/>
    <property type="project" value="TreeGrafter"/>
</dbReference>
<dbReference type="InterPro" id="IPR013783">
    <property type="entry name" value="Ig-like_fold"/>
</dbReference>
<keyword evidence="6" id="KW-0393">Immunoglobulin domain</keyword>
<feature type="domain" description="Ig-like" evidence="8">
    <location>
        <begin position="49"/>
        <end position="143"/>
    </location>
</feature>
<sequence length="191" mass="22224">MMLFHKDGKRSKSHFTTFSVLVFHLHLTLFCKGEYQLIGSSRPIIAALGDDIILPCLMKPVEDASGLTLEWTRPDLSPRFVYVWRSGQELEGKKHTFFERRTSLFIDELKTGNISLKLSKVKLTDEGNYRCFIPALERQTSVQLVVGECIRVHCVFFLNSEGFIEFKQGKYIHMIQFHLKIKIHDYVQHVF</sequence>
<feature type="signal peptide" evidence="7">
    <location>
        <begin position="1"/>
        <end position="33"/>
    </location>
</feature>
<dbReference type="InterPro" id="IPR050504">
    <property type="entry name" value="IgSF_BTN/MOG"/>
</dbReference>
<dbReference type="GO" id="GO:1903037">
    <property type="term" value="P:regulation of leukocyte cell-cell adhesion"/>
    <property type="evidence" value="ECO:0007669"/>
    <property type="project" value="UniProtKB-ARBA"/>
</dbReference>
<dbReference type="AlphaFoldDB" id="A0A671TMZ6"/>
<dbReference type="GO" id="GO:0050863">
    <property type="term" value="P:regulation of T cell activation"/>
    <property type="evidence" value="ECO:0007669"/>
    <property type="project" value="UniProtKB-ARBA"/>
</dbReference>
<evidence type="ECO:0000256" key="7">
    <source>
        <dbReference type="SAM" id="SignalP"/>
    </source>
</evidence>
<reference evidence="9" key="1">
    <citation type="submission" date="2021-04" db="EMBL/GenBank/DDBJ databases">
        <authorList>
            <consortium name="Wellcome Sanger Institute Data Sharing"/>
        </authorList>
    </citation>
    <scope>NUCLEOTIDE SEQUENCE [LARGE SCALE GENOMIC DNA]</scope>
</reference>
<feature type="chain" id="PRO_5025567564" description="Ig-like domain-containing protein" evidence="7">
    <location>
        <begin position="34"/>
        <end position="191"/>
    </location>
</feature>
<dbReference type="GO" id="GO:0001817">
    <property type="term" value="P:regulation of cytokine production"/>
    <property type="evidence" value="ECO:0007669"/>
    <property type="project" value="TreeGrafter"/>
</dbReference>
<keyword evidence="5" id="KW-0325">Glycoprotein</keyword>
<evidence type="ECO:0000256" key="1">
    <source>
        <dbReference type="ARBA" id="ARBA00004370"/>
    </source>
</evidence>
<keyword evidence="3" id="KW-0472">Membrane</keyword>
<name>A0A671TMZ6_SPAAU</name>
<reference evidence="9" key="2">
    <citation type="submission" date="2025-08" db="UniProtKB">
        <authorList>
            <consortium name="Ensembl"/>
        </authorList>
    </citation>
    <scope>IDENTIFICATION</scope>
</reference>
<dbReference type="PANTHER" id="PTHR24100:SF151">
    <property type="entry name" value="ICOS LIGAND"/>
    <property type="match status" value="1"/>
</dbReference>
<evidence type="ECO:0000313" key="9">
    <source>
        <dbReference type="Ensembl" id="ENSSAUP00010002761.1"/>
    </source>
</evidence>
<dbReference type="PANTHER" id="PTHR24100">
    <property type="entry name" value="BUTYROPHILIN"/>
    <property type="match status" value="1"/>
</dbReference>
<dbReference type="Pfam" id="PF07686">
    <property type="entry name" value="V-set"/>
    <property type="match status" value="1"/>
</dbReference>
<accession>A0A671TMZ6</accession>
<protein>
    <recommendedName>
        <fullName evidence="8">Ig-like domain-containing protein</fullName>
    </recommendedName>
</protein>
<comment type="subcellular location">
    <subcellularLocation>
        <location evidence="1">Membrane</location>
    </subcellularLocation>
</comment>
<evidence type="ECO:0000313" key="10">
    <source>
        <dbReference type="Proteomes" id="UP000472265"/>
    </source>
</evidence>
<evidence type="ECO:0000256" key="3">
    <source>
        <dbReference type="ARBA" id="ARBA00023136"/>
    </source>
</evidence>
<evidence type="ECO:0000256" key="6">
    <source>
        <dbReference type="ARBA" id="ARBA00023319"/>
    </source>
</evidence>
<dbReference type="Ensembl" id="ENSSAUT00010002927.1">
    <property type="protein sequence ID" value="ENSSAUP00010002761.1"/>
    <property type="gene ID" value="ENSSAUG00010001375.1"/>
</dbReference>